<organism evidence="1 2">
    <name type="scientific">Mesorhizobium delmotii</name>
    <dbReference type="NCBI Taxonomy" id="1631247"/>
    <lineage>
        <taxon>Bacteria</taxon>
        <taxon>Pseudomonadati</taxon>
        <taxon>Pseudomonadota</taxon>
        <taxon>Alphaproteobacteria</taxon>
        <taxon>Hyphomicrobiales</taxon>
        <taxon>Phyllobacteriaceae</taxon>
        <taxon>Mesorhizobium</taxon>
    </lineage>
</organism>
<evidence type="ECO:0000313" key="1">
    <source>
        <dbReference type="EMBL" id="SJM34433.1"/>
    </source>
</evidence>
<sequence length="154" mass="16937">MRAVFLPAQADASHPLIDQSRILPCAEMIGVIDAARKGVLVDRAATPIKPCQKAGTRIIHQLELDRPTRLLLNDDRPGPDLAAADQFADFYLYDIAAPQLAIDRQIEKCSVTDATVLIEEEANGPYLTWLQRSFGSDLAASIPSPTFLRTRIIL</sequence>
<dbReference type="EMBL" id="FUIG01000052">
    <property type="protein sequence ID" value="SJM34433.1"/>
    <property type="molecule type" value="Genomic_DNA"/>
</dbReference>
<protein>
    <submittedName>
        <fullName evidence="1">Uncharacterized protein</fullName>
    </submittedName>
</protein>
<dbReference type="AlphaFoldDB" id="A0A2P9ATE5"/>
<evidence type="ECO:0000313" key="2">
    <source>
        <dbReference type="Proteomes" id="UP000245698"/>
    </source>
</evidence>
<keyword evidence="2" id="KW-1185">Reference proteome</keyword>
<accession>A0A2P9ATE5</accession>
<dbReference type="Proteomes" id="UP000245698">
    <property type="component" value="Unassembled WGS sequence"/>
</dbReference>
<name>A0A2P9ATE5_9HYPH</name>
<gene>
    <name evidence="1" type="ORF">BQ8482_430024</name>
</gene>
<reference evidence="2" key="1">
    <citation type="submission" date="2016-12" db="EMBL/GenBank/DDBJ databases">
        <authorList>
            <person name="Brunel B."/>
        </authorList>
    </citation>
    <scope>NUCLEOTIDE SEQUENCE [LARGE SCALE GENOMIC DNA]</scope>
</reference>
<proteinExistence type="predicted"/>